<keyword evidence="2 3" id="KW-0472">Membrane</keyword>
<name>A0A2P6RAR3_ROSCH</name>
<evidence type="ECO:0000313" key="4">
    <source>
        <dbReference type="EMBL" id="PRQ43519.1"/>
    </source>
</evidence>
<keyword evidence="3" id="KW-0812">Transmembrane</keyword>
<dbReference type="Proteomes" id="UP000238479">
    <property type="component" value="Chromosome 3"/>
</dbReference>
<dbReference type="OMA" id="GTHYHID"/>
<feature type="transmembrane region" description="Helical" evidence="3">
    <location>
        <begin position="6"/>
        <end position="31"/>
    </location>
</feature>
<dbReference type="AlphaFoldDB" id="A0A2P6RAR3"/>
<gene>
    <name evidence="4" type="ORF">RchiOBHm_Chr3g0469351</name>
</gene>
<dbReference type="GO" id="GO:0005886">
    <property type="term" value="C:plasma membrane"/>
    <property type="evidence" value="ECO:0007669"/>
    <property type="project" value="TreeGrafter"/>
</dbReference>
<comment type="subcellular location">
    <subcellularLocation>
        <location evidence="1">Membrane</location>
    </subcellularLocation>
</comment>
<keyword evidence="3" id="KW-1133">Transmembrane helix</keyword>
<evidence type="ECO:0000256" key="3">
    <source>
        <dbReference type="SAM" id="Phobius"/>
    </source>
</evidence>
<organism evidence="4 5">
    <name type="scientific">Rosa chinensis</name>
    <name type="common">China rose</name>
    <dbReference type="NCBI Taxonomy" id="74649"/>
    <lineage>
        <taxon>Eukaryota</taxon>
        <taxon>Viridiplantae</taxon>
        <taxon>Streptophyta</taxon>
        <taxon>Embryophyta</taxon>
        <taxon>Tracheophyta</taxon>
        <taxon>Spermatophyta</taxon>
        <taxon>Magnoliopsida</taxon>
        <taxon>eudicotyledons</taxon>
        <taxon>Gunneridae</taxon>
        <taxon>Pentapetalae</taxon>
        <taxon>rosids</taxon>
        <taxon>fabids</taxon>
        <taxon>Rosales</taxon>
        <taxon>Rosaceae</taxon>
        <taxon>Rosoideae</taxon>
        <taxon>Rosoideae incertae sedis</taxon>
        <taxon>Rosa</taxon>
    </lineage>
</organism>
<evidence type="ECO:0000256" key="1">
    <source>
        <dbReference type="ARBA" id="ARBA00004370"/>
    </source>
</evidence>
<dbReference type="EMBL" id="PDCK01000041">
    <property type="protein sequence ID" value="PRQ43519.1"/>
    <property type="molecule type" value="Genomic_DNA"/>
</dbReference>
<dbReference type="InterPro" id="IPR044839">
    <property type="entry name" value="NDR1-like"/>
</dbReference>
<sequence length="220" mass="25196">MDNDDYKFYLKFTCGIFSLIPSVLLAICCGIHHRPHIVELNITQASLSCTNFTTTFATNDTLHYNLDLNITLRNSNKFYSVHHQKIEALTYYRNQGYGYTTLNLNSFSQEAMSDAVPTPMSFKEQHSVIDPAAEDEDIVVVKLYLENKYKTRVMGWQAKSEFARHLRVVPSINGLKLAASSETAQPCNNIDHRLSFPKPLKFYLKVAFLTASMIWLLRIM</sequence>
<accession>A0A2P6RAR3</accession>
<dbReference type="GO" id="GO:0098542">
    <property type="term" value="P:defense response to other organism"/>
    <property type="evidence" value="ECO:0007669"/>
    <property type="project" value="InterPro"/>
</dbReference>
<dbReference type="PANTHER" id="PTHR31415">
    <property type="entry name" value="OS05G0367900 PROTEIN"/>
    <property type="match status" value="1"/>
</dbReference>
<evidence type="ECO:0000313" key="5">
    <source>
        <dbReference type="Proteomes" id="UP000238479"/>
    </source>
</evidence>
<comment type="caution">
    <text evidence="4">The sequence shown here is derived from an EMBL/GenBank/DDBJ whole genome shotgun (WGS) entry which is preliminary data.</text>
</comment>
<keyword evidence="5" id="KW-1185">Reference proteome</keyword>
<evidence type="ECO:0000256" key="2">
    <source>
        <dbReference type="ARBA" id="ARBA00023136"/>
    </source>
</evidence>
<evidence type="ECO:0008006" key="6">
    <source>
        <dbReference type="Google" id="ProtNLM"/>
    </source>
</evidence>
<reference evidence="4 5" key="1">
    <citation type="journal article" date="2018" name="Nat. Genet.">
        <title>The Rosa genome provides new insights in the design of modern roses.</title>
        <authorList>
            <person name="Bendahmane M."/>
        </authorList>
    </citation>
    <scope>NUCLEOTIDE SEQUENCE [LARGE SCALE GENOMIC DNA]</scope>
    <source>
        <strain evidence="5">cv. Old Blush</strain>
    </source>
</reference>
<dbReference type="PANTHER" id="PTHR31415:SF174">
    <property type="entry name" value="NDR1_HIN1-LIKE PROTEIN 10"/>
    <property type="match status" value="1"/>
</dbReference>
<proteinExistence type="predicted"/>
<dbReference type="Gramene" id="PRQ43519">
    <property type="protein sequence ID" value="PRQ43519"/>
    <property type="gene ID" value="RchiOBHm_Chr3g0469351"/>
</dbReference>
<protein>
    <recommendedName>
        <fullName evidence="6">Late embryogenesis abundant protein, LEA-14</fullName>
    </recommendedName>
</protein>
<dbReference type="GO" id="GO:0009506">
    <property type="term" value="C:plasmodesma"/>
    <property type="evidence" value="ECO:0007669"/>
    <property type="project" value="TreeGrafter"/>
</dbReference>